<evidence type="ECO:0000313" key="2">
    <source>
        <dbReference type="EMBL" id="CDJ31203.1"/>
    </source>
</evidence>
<feature type="compositionally biased region" description="Low complexity" evidence="1">
    <location>
        <begin position="52"/>
        <end position="74"/>
    </location>
</feature>
<protein>
    <submittedName>
        <fullName evidence="2">Uncharacterized protein</fullName>
    </submittedName>
</protein>
<evidence type="ECO:0000313" key="3">
    <source>
        <dbReference type="Proteomes" id="UP000030744"/>
    </source>
</evidence>
<sequence>MKASSAAAEEFKFVLRVKVSEPTRASCCSAVSPGVVLREVSAAVPTAAAAAAAATETDAAATDTGASSSSSNAEEGGGAEKELLLLLERCSAGECGCGGVCTGAEVETSSFLLSREGEIGFRGFIEGEDEGEGRPEERKAMGFLFNS</sequence>
<gene>
    <name evidence="2" type="ORF">EMH_0064890</name>
</gene>
<dbReference type="EMBL" id="HG683093">
    <property type="protein sequence ID" value="CDJ31203.1"/>
    <property type="molecule type" value="Genomic_DNA"/>
</dbReference>
<keyword evidence="3" id="KW-1185">Reference proteome</keyword>
<dbReference type="AlphaFoldDB" id="U6K6U8"/>
<dbReference type="GeneID" id="25381065"/>
<dbReference type="RefSeq" id="XP_013353768.1">
    <property type="nucleotide sequence ID" value="XM_013498314.1"/>
</dbReference>
<dbReference type="VEuPathDB" id="ToxoDB:EMH_0064890"/>
<proteinExistence type="predicted"/>
<evidence type="ECO:0000256" key="1">
    <source>
        <dbReference type="SAM" id="MobiDB-lite"/>
    </source>
</evidence>
<name>U6K6U8_9EIME</name>
<reference evidence="2" key="2">
    <citation type="submission" date="2013-10" db="EMBL/GenBank/DDBJ databases">
        <authorList>
            <person name="Aslett M."/>
        </authorList>
    </citation>
    <scope>NUCLEOTIDE SEQUENCE [LARGE SCALE GENOMIC DNA]</scope>
    <source>
        <strain evidence="2">Houghton</strain>
    </source>
</reference>
<organism evidence="2 3">
    <name type="scientific">Eimeria mitis</name>
    <dbReference type="NCBI Taxonomy" id="44415"/>
    <lineage>
        <taxon>Eukaryota</taxon>
        <taxon>Sar</taxon>
        <taxon>Alveolata</taxon>
        <taxon>Apicomplexa</taxon>
        <taxon>Conoidasida</taxon>
        <taxon>Coccidia</taxon>
        <taxon>Eucoccidiorida</taxon>
        <taxon>Eimeriorina</taxon>
        <taxon>Eimeriidae</taxon>
        <taxon>Eimeria</taxon>
    </lineage>
</organism>
<feature type="region of interest" description="Disordered" evidence="1">
    <location>
        <begin position="52"/>
        <end position="77"/>
    </location>
</feature>
<accession>U6K6U8</accession>
<dbReference type="Proteomes" id="UP000030744">
    <property type="component" value="Unassembled WGS sequence"/>
</dbReference>
<reference evidence="2" key="1">
    <citation type="submission" date="2013-10" db="EMBL/GenBank/DDBJ databases">
        <title>Genomic analysis of the causative agents of coccidiosis in chickens.</title>
        <authorList>
            <person name="Reid A.J."/>
            <person name="Blake D."/>
            <person name="Billington K."/>
            <person name="Browne H."/>
            <person name="Dunn M."/>
            <person name="Hung S."/>
            <person name="Kawahara F."/>
            <person name="Miranda-Saavedra D."/>
            <person name="Mourier T."/>
            <person name="Nagra H."/>
            <person name="Otto T.D."/>
            <person name="Rawlings N."/>
            <person name="Sanchez A."/>
            <person name="Sanders M."/>
            <person name="Subramaniam C."/>
            <person name="Tay Y."/>
            <person name="Dear P."/>
            <person name="Doerig C."/>
            <person name="Gruber A."/>
            <person name="Parkinson J."/>
            <person name="Shirley M."/>
            <person name="Wan K.L."/>
            <person name="Berriman M."/>
            <person name="Tomley F."/>
            <person name="Pain A."/>
        </authorList>
    </citation>
    <scope>NUCLEOTIDE SEQUENCE [LARGE SCALE GENOMIC DNA]</scope>
    <source>
        <strain evidence="2">Houghton</strain>
    </source>
</reference>